<keyword evidence="2" id="KW-0472">Membrane</keyword>
<dbReference type="EMBL" id="JBHMEZ010000014">
    <property type="protein sequence ID" value="MFB9054562.1"/>
    <property type="molecule type" value="Genomic_DNA"/>
</dbReference>
<feature type="compositionally biased region" description="Polar residues" evidence="1">
    <location>
        <begin position="145"/>
        <end position="155"/>
    </location>
</feature>
<evidence type="ECO:0000313" key="3">
    <source>
        <dbReference type="EMBL" id="MFB9054562.1"/>
    </source>
</evidence>
<reference evidence="3 4" key="1">
    <citation type="submission" date="2024-09" db="EMBL/GenBank/DDBJ databases">
        <authorList>
            <person name="Sun Q."/>
            <person name="Mori K."/>
        </authorList>
    </citation>
    <scope>NUCLEOTIDE SEQUENCE [LARGE SCALE GENOMIC DNA]</scope>
    <source>
        <strain evidence="3 4">CECT 8286</strain>
    </source>
</reference>
<proteinExistence type="predicted"/>
<keyword evidence="4" id="KW-1185">Reference proteome</keyword>
<name>A0ABV5F548_9FLAO</name>
<feature type="transmembrane region" description="Helical" evidence="2">
    <location>
        <begin position="106"/>
        <end position="124"/>
    </location>
</feature>
<dbReference type="RefSeq" id="WP_382384203.1">
    <property type="nucleotide sequence ID" value="NZ_JBHMEZ010000014.1"/>
</dbReference>
<dbReference type="Proteomes" id="UP001589605">
    <property type="component" value="Unassembled WGS sequence"/>
</dbReference>
<sequence length="172" mass="20278">MEKEVFNLLKNISEKGFIEDEVSDRINPEQRKLDFIKDRKFTILLQQGLIRNNGNNILIITEYGYDVAQHSSWIEYLKYNEKLQKKRIEKESLDYKISWFQSKTGWLPYLFSMIGIGISIWALVESKSNKPTNIPEQQEKKENKQLPSKNSPTKDTLNEKEKYIDSLNVSSR</sequence>
<keyword evidence="2" id="KW-0812">Transmembrane</keyword>
<keyword evidence="2" id="KW-1133">Transmembrane helix</keyword>
<protein>
    <submittedName>
        <fullName evidence="3">Uncharacterized protein</fullName>
    </submittedName>
</protein>
<organism evidence="3 4">
    <name type="scientific">Formosa undariae</name>
    <dbReference type="NCBI Taxonomy" id="1325436"/>
    <lineage>
        <taxon>Bacteria</taxon>
        <taxon>Pseudomonadati</taxon>
        <taxon>Bacteroidota</taxon>
        <taxon>Flavobacteriia</taxon>
        <taxon>Flavobacteriales</taxon>
        <taxon>Flavobacteriaceae</taxon>
        <taxon>Formosa</taxon>
    </lineage>
</organism>
<gene>
    <name evidence="3" type="ORF">ACFFVB_15840</name>
</gene>
<comment type="caution">
    <text evidence="3">The sequence shown here is derived from an EMBL/GenBank/DDBJ whole genome shotgun (WGS) entry which is preliminary data.</text>
</comment>
<feature type="region of interest" description="Disordered" evidence="1">
    <location>
        <begin position="131"/>
        <end position="158"/>
    </location>
</feature>
<evidence type="ECO:0000313" key="4">
    <source>
        <dbReference type="Proteomes" id="UP001589605"/>
    </source>
</evidence>
<evidence type="ECO:0000256" key="1">
    <source>
        <dbReference type="SAM" id="MobiDB-lite"/>
    </source>
</evidence>
<evidence type="ECO:0000256" key="2">
    <source>
        <dbReference type="SAM" id="Phobius"/>
    </source>
</evidence>
<accession>A0ABV5F548</accession>